<evidence type="ECO:0000313" key="15">
    <source>
        <dbReference type="Proteomes" id="UP001164746"/>
    </source>
</evidence>
<feature type="transmembrane region" description="Helical" evidence="12">
    <location>
        <begin position="88"/>
        <end position="110"/>
    </location>
</feature>
<dbReference type="PRINTS" id="PR01565">
    <property type="entry name" value="NEUROMEDINUR"/>
</dbReference>
<gene>
    <name evidence="14" type="ORF">MAR_017999</name>
</gene>
<dbReference type="InterPro" id="IPR017452">
    <property type="entry name" value="GPCR_Rhodpsn_7TM"/>
</dbReference>
<dbReference type="Gene3D" id="1.20.1070.10">
    <property type="entry name" value="Rhodopsin 7-helix transmembrane proteins"/>
    <property type="match status" value="1"/>
</dbReference>
<evidence type="ECO:0000256" key="6">
    <source>
        <dbReference type="ARBA" id="ARBA00023136"/>
    </source>
</evidence>
<feature type="transmembrane region" description="Helical" evidence="12">
    <location>
        <begin position="306"/>
        <end position="325"/>
    </location>
</feature>
<dbReference type="InterPro" id="IPR000276">
    <property type="entry name" value="GPCR_Rhodpsn"/>
</dbReference>
<dbReference type="PRINTS" id="PR00237">
    <property type="entry name" value="GPCRRHODOPSN"/>
</dbReference>
<proteinExistence type="inferred from homology"/>
<feature type="domain" description="G-protein coupled receptors family 1 profile" evidence="13">
    <location>
        <begin position="30"/>
        <end position="325"/>
    </location>
</feature>
<evidence type="ECO:0000256" key="7">
    <source>
        <dbReference type="ARBA" id="ARBA00023157"/>
    </source>
</evidence>
<keyword evidence="8 11" id="KW-0675">Receptor</keyword>
<evidence type="ECO:0000256" key="11">
    <source>
        <dbReference type="RuleBase" id="RU000688"/>
    </source>
</evidence>
<evidence type="ECO:0000256" key="9">
    <source>
        <dbReference type="ARBA" id="ARBA00023180"/>
    </source>
</evidence>
<name>A0ABY7EGW5_MYAAR</name>
<protein>
    <submittedName>
        <fullName evidence="14">PK1R-like protein</fullName>
    </submittedName>
</protein>
<dbReference type="Proteomes" id="UP001164746">
    <property type="component" value="Chromosome 6"/>
</dbReference>
<sequence>MASLLNNISRPTWEKEEEIWCPWGFSRISGNVCTCIVIARNNYMHTATNYYLFSLAVSDMLTLIFGLPTEVYGIWEAYPWIFGESLCVFKSFLAEMTSYASVLTITAFTIERYVAICHPIKTQTLSNLSRAMKTVFSIWIISCLFALPYPIFTRVFPYIVINGTAIPDSLQCNIPFEWQRGMSYMFQISTFLFFVFPMAVIIIMYAFIGLQLRRSQLDSKHKSKTRARRAVVRMLGKEVKRKQLTDVNTLISFYASFLSVSIEKLSVAVVVAFFVQWAPFHAQRLMTSYMPPENWTPALIRFQSDLFYVSGVLYFCNSTINPILYNSMSKKFRLAFKRTLCRCCYSSEELLEVNGKTKSVYCSDKTNAHATRQHPNVIARLSYVDIPGSKLNSSFLKPDVYRDSHYLNLHNRLSPTRCFYQNGSTGKLNGSLYSVDNERCQLSPTNAVQINGFAPRAAGLRYQNSTNSSLVSFADLESDSVIELKSLSSCSCGSNTMLNSRLIAASGRITNNKRSSYL</sequence>
<evidence type="ECO:0000256" key="5">
    <source>
        <dbReference type="ARBA" id="ARBA00023040"/>
    </source>
</evidence>
<dbReference type="InterPro" id="IPR005390">
    <property type="entry name" value="NeuromedU_rcpt"/>
</dbReference>
<keyword evidence="9" id="KW-0325">Glycoprotein</keyword>
<evidence type="ECO:0000256" key="2">
    <source>
        <dbReference type="ARBA" id="ARBA00022475"/>
    </source>
</evidence>
<keyword evidence="3 11" id="KW-0812">Transmembrane</keyword>
<feature type="transmembrane region" description="Helical" evidence="12">
    <location>
        <begin position="184"/>
        <end position="210"/>
    </location>
</feature>
<evidence type="ECO:0000256" key="3">
    <source>
        <dbReference type="ARBA" id="ARBA00022692"/>
    </source>
</evidence>
<evidence type="ECO:0000256" key="1">
    <source>
        <dbReference type="ARBA" id="ARBA00004651"/>
    </source>
</evidence>
<dbReference type="PROSITE" id="PS00237">
    <property type="entry name" value="G_PROTEIN_RECEP_F1_1"/>
    <property type="match status" value="1"/>
</dbReference>
<keyword evidence="10 11" id="KW-0807">Transducer</keyword>
<keyword evidence="7" id="KW-1015">Disulfide bond</keyword>
<evidence type="ECO:0000256" key="10">
    <source>
        <dbReference type="ARBA" id="ARBA00023224"/>
    </source>
</evidence>
<evidence type="ECO:0000259" key="13">
    <source>
        <dbReference type="PROSITE" id="PS50262"/>
    </source>
</evidence>
<evidence type="ECO:0000256" key="8">
    <source>
        <dbReference type="ARBA" id="ARBA00023170"/>
    </source>
</evidence>
<dbReference type="SUPFAM" id="SSF81321">
    <property type="entry name" value="Family A G protein-coupled receptor-like"/>
    <property type="match status" value="1"/>
</dbReference>
<keyword evidence="5 11" id="KW-0297">G-protein coupled receptor</keyword>
<dbReference type="PROSITE" id="PS50262">
    <property type="entry name" value="G_PROTEIN_RECEP_F1_2"/>
    <property type="match status" value="1"/>
</dbReference>
<keyword evidence="6 12" id="KW-0472">Membrane</keyword>
<dbReference type="EMBL" id="CP111017">
    <property type="protein sequence ID" value="WAR08041.1"/>
    <property type="molecule type" value="Genomic_DNA"/>
</dbReference>
<organism evidence="14 15">
    <name type="scientific">Mya arenaria</name>
    <name type="common">Soft-shell clam</name>
    <dbReference type="NCBI Taxonomy" id="6604"/>
    <lineage>
        <taxon>Eukaryota</taxon>
        <taxon>Metazoa</taxon>
        <taxon>Spiralia</taxon>
        <taxon>Lophotrochozoa</taxon>
        <taxon>Mollusca</taxon>
        <taxon>Bivalvia</taxon>
        <taxon>Autobranchia</taxon>
        <taxon>Heteroconchia</taxon>
        <taxon>Euheterodonta</taxon>
        <taxon>Imparidentia</taxon>
        <taxon>Neoheterodontei</taxon>
        <taxon>Myida</taxon>
        <taxon>Myoidea</taxon>
        <taxon>Myidae</taxon>
        <taxon>Mya</taxon>
    </lineage>
</organism>
<accession>A0ABY7EGW5</accession>
<feature type="transmembrane region" description="Helical" evidence="12">
    <location>
        <begin position="131"/>
        <end position="152"/>
    </location>
</feature>
<reference evidence="14" key="1">
    <citation type="submission" date="2022-11" db="EMBL/GenBank/DDBJ databases">
        <title>Centuries of genome instability and evolution in soft-shell clam transmissible cancer (bioRxiv).</title>
        <authorList>
            <person name="Hart S.F.M."/>
            <person name="Yonemitsu M.A."/>
            <person name="Giersch R.M."/>
            <person name="Beal B.F."/>
            <person name="Arriagada G."/>
            <person name="Davis B.W."/>
            <person name="Ostrander E.A."/>
            <person name="Goff S.P."/>
            <person name="Metzger M.J."/>
        </authorList>
    </citation>
    <scope>NUCLEOTIDE SEQUENCE</scope>
    <source>
        <strain evidence="14">MELC-2E11</strain>
        <tissue evidence="14">Siphon/mantle</tissue>
    </source>
</reference>
<dbReference type="PANTHER" id="PTHR24243">
    <property type="entry name" value="G-PROTEIN COUPLED RECEPTOR"/>
    <property type="match status" value="1"/>
</dbReference>
<dbReference type="Pfam" id="PF00001">
    <property type="entry name" value="7tm_1"/>
    <property type="match status" value="1"/>
</dbReference>
<feature type="transmembrane region" description="Helical" evidence="12">
    <location>
        <begin position="50"/>
        <end position="68"/>
    </location>
</feature>
<keyword evidence="2" id="KW-1003">Cell membrane</keyword>
<evidence type="ECO:0000256" key="12">
    <source>
        <dbReference type="SAM" id="Phobius"/>
    </source>
</evidence>
<keyword evidence="15" id="KW-1185">Reference proteome</keyword>
<comment type="similarity">
    <text evidence="11">Belongs to the G-protein coupled receptor 1 family.</text>
</comment>
<keyword evidence="4 12" id="KW-1133">Transmembrane helix</keyword>
<evidence type="ECO:0000256" key="4">
    <source>
        <dbReference type="ARBA" id="ARBA00022989"/>
    </source>
</evidence>
<dbReference type="PANTHER" id="PTHR24243:SF208">
    <property type="entry name" value="PYROKININ-1 RECEPTOR"/>
    <property type="match status" value="1"/>
</dbReference>
<evidence type="ECO:0000313" key="14">
    <source>
        <dbReference type="EMBL" id="WAR08041.1"/>
    </source>
</evidence>
<comment type="subcellular location">
    <subcellularLocation>
        <location evidence="1">Cell membrane</location>
        <topology evidence="1">Multi-pass membrane protein</topology>
    </subcellularLocation>
</comment>